<dbReference type="Pfam" id="PF06869">
    <property type="entry name" value="DUF1258"/>
    <property type="match status" value="1"/>
</dbReference>
<dbReference type="InterPro" id="IPR009667">
    <property type="entry name" value="DUF1258"/>
</dbReference>
<feature type="non-terminal residue" evidence="2">
    <location>
        <position position="852"/>
    </location>
</feature>
<evidence type="ECO:0000313" key="2">
    <source>
        <dbReference type="EMBL" id="CAG5090445.1"/>
    </source>
</evidence>
<comment type="caution">
    <text evidence="2">The sequence shown here is derived from an EMBL/GenBank/DDBJ whole genome shotgun (WGS) entry which is preliminary data.</text>
</comment>
<dbReference type="OrthoDB" id="8184047at2759"/>
<accession>A0A8J2HB47</accession>
<dbReference type="PANTHER" id="PTHR46579:SF1">
    <property type="entry name" value="F5_8 TYPE C DOMAIN-CONTAINING PROTEIN"/>
    <property type="match status" value="1"/>
</dbReference>
<keyword evidence="3" id="KW-1185">Reference proteome</keyword>
<dbReference type="EMBL" id="CAJNRD030001119">
    <property type="protein sequence ID" value="CAG5090445.1"/>
    <property type="molecule type" value="Genomic_DNA"/>
</dbReference>
<sequence length="852" mass="98160">RNEDNNFIHEQLDVYVDVNNRIPDDNVVDNVLNQPLDVNVVNINDSNNDDGHDENRQNGELDDHLDMNNGIGNDNDLLHEQMDYVAQGGEENDQDEIEEPLNENEDTDESEDEADEDDSDEEGDNDERNFDYEQLLYPGAPLTVSQSMSLILSLLVRHNVTQTCLGDIITVINLHCLQNNNNGFKNSLHKFRKFFSLSKKGTVKKTKHFYCVSCQKNLENENDICGNCELSKKAYFIEVPVRQQLIELYRRPGFYECLQHRFNARLEDNNHYTTDIYNGSLYQSFVANGFLANQDNISLTWYTDGIPVYKSSKVSMWPVYLSINELPFVERTKRQNLLMIGLWFGPQKPNANNYFYKFYKQFKTLSRGINVTVSTNDIKNIKAVLLFGTCDLPAKCQFFNFTYYMGSYGCPSCLWPGETYRLGEDGNSHTHVYRYTPDPEMRTSRECVAFAETALNENSPHMGVKGPCALSKLMPDFVVGTAIDQMHCVFGGVVKKLLSLWFDSSHRGEPYSLVDTANIINDRLMSIKPPSFVHRMPRSTEDLVHWKASELKNWFFYYALPVLEGIMQREYFENFSLFVAGISLLNSDSITNNDVIIACNFLHKFVREFEILYGLKHCSINVHLLIHLPKCVQALGPLYATECFQYEDLNGQYLNVINGTRHIDSQVVRSHNQQLKLQRFFDELPEGKIKEFCMKHKHNSKIGERIQESCYSIGCYKVFNDNYIIPNNVQHALENLLPAQKIYEYLRDQTGYHLGSVLCFVKLSYCECLNLHNCPNHRPSVHQAIVENIVGERVFLVRGDHNVQYELPYMFKCTKMNNFVSISIDQLISVCFEIKIGNDLHIAIPVNSNSNE</sequence>
<feature type="non-terminal residue" evidence="2">
    <location>
        <position position="1"/>
    </location>
</feature>
<evidence type="ECO:0000313" key="3">
    <source>
        <dbReference type="Proteomes" id="UP000786811"/>
    </source>
</evidence>
<evidence type="ECO:0000256" key="1">
    <source>
        <dbReference type="SAM" id="MobiDB-lite"/>
    </source>
</evidence>
<feature type="region of interest" description="Disordered" evidence="1">
    <location>
        <begin position="89"/>
        <end position="127"/>
    </location>
</feature>
<proteinExistence type="predicted"/>
<gene>
    <name evidence="2" type="ORF">HICCMSTLAB_LOCUS5633</name>
</gene>
<feature type="region of interest" description="Disordered" evidence="1">
    <location>
        <begin position="41"/>
        <end position="76"/>
    </location>
</feature>
<name>A0A8J2HB47_COTCN</name>
<dbReference type="AlphaFoldDB" id="A0A8J2HB47"/>
<reference evidence="2" key="1">
    <citation type="submission" date="2021-04" db="EMBL/GenBank/DDBJ databases">
        <authorList>
            <person name="Chebbi M.A.C M."/>
        </authorList>
    </citation>
    <scope>NUCLEOTIDE SEQUENCE</scope>
</reference>
<dbReference type="PANTHER" id="PTHR46579">
    <property type="entry name" value="F5/8 TYPE C DOMAIN-CONTAINING PROTEIN-RELATED"/>
    <property type="match status" value="1"/>
</dbReference>
<dbReference type="Proteomes" id="UP000786811">
    <property type="component" value="Unassembled WGS sequence"/>
</dbReference>
<evidence type="ECO:0008006" key="4">
    <source>
        <dbReference type="Google" id="ProtNLM"/>
    </source>
</evidence>
<feature type="compositionally biased region" description="Basic and acidic residues" evidence="1">
    <location>
        <begin position="49"/>
        <end position="66"/>
    </location>
</feature>
<organism evidence="2 3">
    <name type="scientific">Cotesia congregata</name>
    <name type="common">Parasitoid wasp</name>
    <name type="synonym">Apanteles congregatus</name>
    <dbReference type="NCBI Taxonomy" id="51543"/>
    <lineage>
        <taxon>Eukaryota</taxon>
        <taxon>Metazoa</taxon>
        <taxon>Ecdysozoa</taxon>
        <taxon>Arthropoda</taxon>
        <taxon>Hexapoda</taxon>
        <taxon>Insecta</taxon>
        <taxon>Pterygota</taxon>
        <taxon>Neoptera</taxon>
        <taxon>Endopterygota</taxon>
        <taxon>Hymenoptera</taxon>
        <taxon>Apocrita</taxon>
        <taxon>Ichneumonoidea</taxon>
        <taxon>Braconidae</taxon>
        <taxon>Microgastrinae</taxon>
        <taxon>Cotesia</taxon>
    </lineage>
</organism>
<feature type="compositionally biased region" description="Acidic residues" evidence="1">
    <location>
        <begin position="90"/>
        <end position="125"/>
    </location>
</feature>
<protein>
    <recommendedName>
        <fullName evidence="4">Transposase domain-containing protein</fullName>
    </recommendedName>
</protein>